<keyword evidence="2" id="KW-0808">Transferase</keyword>
<dbReference type="PANTHER" id="PTHR11260">
    <property type="entry name" value="GLUTATHIONE S-TRANSFERASE, GST, SUPERFAMILY, GST DOMAIN CONTAINING"/>
    <property type="match status" value="1"/>
</dbReference>
<dbReference type="EC" id="2.5.1.18" evidence="1"/>
<dbReference type="InterPro" id="IPR036249">
    <property type="entry name" value="Thioredoxin-like_sf"/>
</dbReference>
<protein>
    <recommendedName>
        <fullName evidence="1">glutathione transferase</fullName>
        <ecNumber evidence="1">2.5.1.18</ecNumber>
    </recommendedName>
</protein>
<dbReference type="Pfam" id="PF00043">
    <property type="entry name" value="GST_C"/>
    <property type="match status" value="1"/>
</dbReference>
<evidence type="ECO:0000256" key="2">
    <source>
        <dbReference type="ARBA" id="ARBA00022679"/>
    </source>
</evidence>
<dbReference type="Gene3D" id="1.20.1050.10">
    <property type="match status" value="1"/>
</dbReference>
<keyword evidence="6" id="KW-1185">Reference proteome</keyword>
<dbReference type="AlphaFoldDB" id="A0AAD7Q5H8"/>
<dbReference type="GO" id="GO:0006749">
    <property type="term" value="P:glutathione metabolic process"/>
    <property type="evidence" value="ECO:0007669"/>
    <property type="project" value="InterPro"/>
</dbReference>
<dbReference type="InterPro" id="IPR045073">
    <property type="entry name" value="Omega/Tau-like"/>
</dbReference>
<organism evidence="5 6">
    <name type="scientific">Quillaja saponaria</name>
    <name type="common">Soap bark tree</name>
    <dbReference type="NCBI Taxonomy" id="32244"/>
    <lineage>
        <taxon>Eukaryota</taxon>
        <taxon>Viridiplantae</taxon>
        <taxon>Streptophyta</taxon>
        <taxon>Embryophyta</taxon>
        <taxon>Tracheophyta</taxon>
        <taxon>Spermatophyta</taxon>
        <taxon>Magnoliopsida</taxon>
        <taxon>eudicotyledons</taxon>
        <taxon>Gunneridae</taxon>
        <taxon>Pentapetalae</taxon>
        <taxon>rosids</taxon>
        <taxon>fabids</taxon>
        <taxon>Fabales</taxon>
        <taxon>Quillajaceae</taxon>
        <taxon>Quillaja</taxon>
    </lineage>
</organism>
<dbReference type="PROSITE" id="PS50405">
    <property type="entry name" value="GST_CTER"/>
    <property type="match status" value="1"/>
</dbReference>
<comment type="catalytic activity">
    <reaction evidence="3">
        <text>RX + glutathione = an S-substituted glutathione + a halide anion + H(+)</text>
        <dbReference type="Rhea" id="RHEA:16437"/>
        <dbReference type="ChEBI" id="CHEBI:15378"/>
        <dbReference type="ChEBI" id="CHEBI:16042"/>
        <dbReference type="ChEBI" id="CHEBI:17792"/>
        <dbReference type="ChEBI" id="CHEBI:57925"/>
        <dbReference type="ChEBI" id="CHEBI:90779"/>
        <dbReference type="EC" id="2.5.1.18"/>
    </reaction>
</comment>
<dbReference type="KEGG" id="qsa:O6P43_005145"/>
<dbReference type="InterPro" id="IPR045074">
    <property type="entry name" value="GST_C_Tau"/>
</dbReference>
<dbReference type="PANTHER" id="PTHR11260:SF614">
    <property type="entry name" value="GLUTATHIONE S-TRANSFERASE"/>
    <property type="match status" value="1"/>
</dbReference>
<name>A0AAD7Q5H8_QUISA</name>
<gene>
    <name evidence="5" type="ORF">O6P43_005145</name>
</gene>
<evidence type="ECO:0000313" key="6">
    <source>
        <dbReference type="Proteomes" id="UP001163823"/>
    </source>
</evidence>
<dbReference type="InterPro" id="IPR004046">
    <property type="entry name" value="GST_C"/>
</dbReference>
<evidence type="ECO:0000256" key="3">
    <source>
        <dbReference type="ARBA" id="ARBA00047960"/>
    </source>
</evidence>
<dbReference type="GO" id="GO:0004364">
    <property type="term" value="F:glutathione transferase activity"/>
    <property type="evidence" value="ECO:0007669"/>
    <property type="project" value="UniProtKB-EC"/>
</dbReference>
<dbReference type="FunFam" id="1.20.1050.10:FF:000012">
    <property type="entry name" value="Tau class glutathione S-transferase"/>
    <property type="match status" value="1"/>
</dbReference>
<evidence type="ECO:0000313" key="5">
    <source>
        <dbReference type="EMBL" id="KAJ7975184.1"/>
    </source>
</evidence>
<evidence type="ECO:0000259" key="4">
    <source>
        <dbReference type="PROSITE" id="PS50405"/>
    </source>
</evidence>
<dbReference type="EMBL" id="JARAOO010000003">
    <property type="protein sequence ID" value="KAJ7975184.1"/>
    <property type="molecule type" value="Genomic_DNA"/>
</dbReference>
<dbReference type="Proteomes" id="UP001163823">
    <property type="component" value="Chromosome 3"/>
</dbReference>
<dbReference type="GO" id="GO:0005737">
    <property type="term" value="C:cytoplasm"/>
    <property type="evidence" value="ECO:0007669"/>
    <property type="project" value="TreeGrafter"/>
</dbReference>
<dbReference type="InterPro" id="IPR036282">
    <property type="entry name" value="Glutathione-S-Trfase_C_sf"/>
</dbReference>
<proteinExistence type="predicted"/>
<evidence type="ECO:0000256" key="1">
    <source>
        <dbReference type="ARBA" id="ARBA00012452"/>
    </source>
</evidence>
<reference evidence="5" key="1">
    <citation type="journal article" date="2023" name="Science">
        <title>Elucidation of the pathway for biosynthesis of saponin adjuvants from the soapbark tree.</title>
        <authorList>
            <person name="Reed J."/>
            <person name="Orme A."/>
            <person name="El-Demerdash A."/>
            <person name="Owen C."/>
            <person name="Martin L.B.B."/>
            <person name="Misra R.C."/>
            <person name="Kikuchi S."/>
            <person name="Rejzek M."/>
            <person name="Martin A.C."/>
            <person name="Harkess A."/>
            <person name="Leebens-Mack J."/>
            <person name="Louveau T."/>
            <person name="Stephenson M.J."/>
            <person name="Osbourn A."/>
        </authorList>
    </citation>
    <scope>NUCLEOTIDE SEQUENCE</scope>
    <source>
        <strain evidence="5">S10</strain>
    </source>
</reference>
<dbReference type="CDD" id="cd03185">
    <property type="entry name" value="GST_C_Tau"/>
    <property type="match status" value="1"/>
</dbReference>
<comment type="caution">
    <text evidence="5">The sequence shown here is derived from an EMBL/GenBank/DDBJ whole genome shotgun (WGS) entry which is preliminary data.</text>
</comment>
<dbReference type="InterPro" id="IPR010987">
    <property type="entry name" value="Glutathione-S-Trfase_C-like"/>
</dbReference>
<dbReference type="SUPFAM" id="SSF52833">
    <property type="entry name" value="Thioredoxin-like"/>
    <property type="match status" value="1"/>
</dbReference>
<sequence length="198" mass="22630">MGEVKLIASTESLFCVRIEWALKLKGVEYKYIEEDLRSKSKTVILEYIDETWKENPLLPQDPYQRALARCWAKFVDEKCVFGAWGACIAKGEEKEKAVESALESLAFLEKQIQGKKFFGGEQIGLLDLVAGWIPHWLNVMEEVGGMKLLDAEQFPSLHEWAQNFIHTSLVKECLPPREKLVNYFNASVSYMHSLAANK</sequence>
<feature type="domain" description="GST C-terminal" evidence="4">
    <location>
        <begin position="61"/>
        <end position="184"/>
    </location>
</feature>
<dbReference type="Gene3D" id="3.40.30.10">
    <property type="entry name" value="Glutaredoxin"/>
    <property type="match status" value="1"/>
</dbReference>
<dbReference type="SUPFAM" id="SSF47616">
    <property type="entry name" value="GST C-terminal domain-like"/>
    <property type="match status" value="1"/>
</dbReference>
<accession>A0AAD7Q5H8</accession>